<dbReference type="OrthoDB" id="248455at2157"/>
<keyword evidence="1" id="KW-0812">Transmembrane</keyword>
<dbReference type="RefSeq" id="WP_076428478.1">
    <property type="nucleotide sequence ID" value="NZ_FTNO01000001.1"/>
</dbReference>
<keyword evidence="1" id="KW-0472">Membrane</keyword>
<feature type="domain" description="DUF7979" evidence="2">
    <location>
        <begin position="77"/>
        <end position="135"/>
    </location>
</feature>
<dbReference type="Proteomes" id="UP000186914">
    <property type="component" value="Unassembled WGS sequence"/>
</dbReference>
<evidence type="ECO:0000259" key="2">
    <source>
        <dbReference type="Pfam" id="PF25934"/>
    </source>
</evidence>
<reference evidence="4" key="1">
    <citation type="submission" date="2017-01" db="EMBL/GenBank/DDBJ databases">
        <authorList>
            <person name="Varghese N."/>
            <person name="Submissions S."/>
        </authorList>
    </citation>
    <scope>NUCLEOTIDE SEQUENCE [LARGE SCALE GENOMIC DNA]</scope>
    <source>
        <strain evidence="4">CGMCC 1.7737</strain>
    </source>
</reference>
<proteinExistence type="predicted"/>
<feature type="transmembrane region" description="Helical" evidence="1">
    <location>
        <begin position="21"/>
        <end position="49"/>
    </location>
</feature>
<gene>
    <name evidence="3" type="ORF">SAMN05421858_0988</name>
</gene>
<evidence type="ECO:0000313" key="4">
    <source>
        <dbReference type="Proteomes" id="UP000186914"/>
    </source>
</evidence>
<dbReference type="InterPro" id="IPR058285">
    <property type="entry name" value="DUF7979"/>
</dbReference>
<dbReference type="EMBL" id="FTNO01000001">
    <property type="protein sequence ID" value="SIQ97438.1"/>
    <property type="molecule type" value="Genomic_DNA"/>
</dbReference>
<keyword evidence="1" id="KW-1133">Transmembrane helix</keyword>
<dbReference type="AlphaFoldDB" id="A0A1N6X520"/>
<keyword evidence="4" id="KW-1185">Reference proteome</keyword>
<evidence type="ECO:0000313" key="3">
    <source>
        <dbReference type="EMBL" id="SIQ97438.1"/>
    </source>
</evidence>
<protein>
    <recommendedName>
        <fullName evidence="2">DUF7979 domain-containing protein</fullName>
    </recommendedName>
</protein>
<evidence type="ECO:0000256" key="1">
    <source>
        <dbReference type="SAM" id="Phobius"/>
    </source>
</evidence>
<sequence length="186" mass="19885">MSGDERYSSPVPDDRTIGSLVLTYGAPFLGTLLVAVGIAGGVLGGYAVAQSELGLCSNPTIIVYSPAESGQYVGNPETPTLDRFAVEELTPAERRAFEEAVRSPRGVADVRGQFVHRDAFQRGVLVTSDGTVRYATISSTNSCLSVDPLLFPLGVVSILLGILGILTPPLYRKLLEREERAGRMSR</sequence>
<accession>A0A1N6X520</accession>
<organism evidence="3 4">
    <name type="scientific">Haladaptatus litoreus</name>
    <dbReference type="NCBI Taxonomy" id="553468"/>
    <lineage>
        <taxon>Archaea</taxon>
        <taxon>Methanobacteriati</taxon>
        <taxon>Methanobacteriota</taxon>
        <taxon>Stenosarchaea group</taxon>
        <taxon>Halobacteria</taxon>
        <taxon>Halobacteriales</taxon>
        <taxon>Haladaptataceae</taxon>
        <taxon>Haladaptatus</taxon>
    </lineage>
</organism>
<dbReference type="Pfam" id="PF25934">
    <property type="entry name" value="DUF7979"/>
    <property type="match status" value="1"/>
</dbReference>
<name>A0A1N6X520_9EURY</name>
<feature type="transmembrane region" description="Helical" evidence="1">
    <location>
        <begin position="149"/>
        <end position="171"/>
    </location>
</feature>